<gene>
    <name evidence="1" type="ORF">LEP48_11260</name>
</gene>
<dbReference type="RefSeq" id="WP_225565695.1">
    <property type="nucleotide sequence ID" value="NZ_JAIXCQ010000007.1"/>
</dbReference>
<keyword evidence="2" id="KW-1185">Reference proteome</keyword>
<protein>
    <submittedName>
        <fullName evidence="1">DUF4241 domain-containing protein</fullName>
    </submittedName>
</protein>
<sequence>MTSTDTFFALRTGRPEGIPYALTVHDLGPVNVPSGRLEASDPYVTLGEGLEIPVPPGSHPVRLTVADVSPEQDGSHPREAYLSVVLDGRPAAEVRPFVPAGALADATDGTADESGENLCHGVGVDAGTVGFADAAGVRVALARVDDWYEDVVEHDGPDAWFTLQDSTDHLVPGAANVALPGVDGGENVVISHSGWGDGFYPVVTTHAEDGTLTGVHVDLQAVTHEPWWSHLPREQETAAS</sequence>
<evidence type="ECO:0000313" key="2">
    <source>
        <dbReference type="Proteomes" id="UP001319870"/>
    </source>
</evidence>
<dbReference type="InterPro" id="IPR025335">
    <property type="entry name" value="DUF4241"/>
</dbReference>
<comment type="caution">
    <text evidence="1">The sequence shown here is derived from an EMBL/GenBank/DDBJ whole genome shotgun (WGS) entry which is preliminary data.</text>
</comment>
<reference evidence="1 2" key="1">
    <citation type="submission" date="2021-09" db="EMBL/GenBank/DDBJ databases">
        <title>Isoptericola luteus sp. nov., a novel bacterium isolated from Harbin, the capital city of Heilongjiang province.</title>
        <authorList>
            <person name="Li J."/>
        </authorList>
    </citation>
    <scope>NUCLEOTIDE SEQUENCE [LARGE SCALE GENOMIC DNA]</scope>
    <source>
        <strain evidence="1 2">NEAU-Y5</strain>
    </source>
</reference>
<dbReference type="Proteomes" id="UP001319870">
    <property type="component" value="Unassembled WGS sequence"/>
</dbReference>
<name>A0ABS7ZFX5_9MICO</name>
<evidence type="ECO:0000313" key="1">
    <source>
        <dbReference type="EMBL" id="MCA5893927.1"/>
    </source>
</evidence>
<dbReference type="Pfam" id="PF14025">
    <property type="entry name" value="DUF4241"/>
    <property type="match status" value="1"/>
</dbReference>
<dbReference type="EMBL" id="JAIXCQ010000007">
    <property type="protein sequence ID" value="MCA5893927.1"/>
    <property type="molecule type" value="Genomic_DNA"/>
</dbReference>
<proteinExistence type="predicted"/>
<organism evidence="1 2">
    <name type="scientific">Isoptericola luteus</name>
    <dbReference type="NCBI Taxonomy" id="2879484"/>
    <lineage>
        <taxon>Bacteria</taxon>
        <taxon>Bacillati</taxon>
        <taxon>Actinomycetota</taxon>
        <taxon>Actinomycetes</taxon>
        <taxon>Micrococcales</taxon>
        <taxon>Promicromonosporaceae</taxon>
        <taxon>Isoptericola</taxon>
    </lineage>
</organism>
<accession>A0ABS7ZFX5</accession>